<proteinExistence type="predicted"/>
<accession>A0AAD2CKQ2</accession>
<dbReference type="EMBL" id="CAKOGP040000001">
    <property type="protein sequence ID" value="CAJ1904071.1"/>
    <property type="molecule type" value="Genomic_DNA"/>
</dbReference>
<gene>
    <name evidence="1" type="ORF">CYCCA115_LOCUS394</name>
</gene>
<comment type="caution">
    <text evidence="1">The sequence shown here is derived from an EMBL/GenBank/DDBJ whole genome shotgun (WGS) entry which is preliminary data.</text>
</comment>
<sequence>MGTVAASVPGVDPPRSSIEGCVLFLPRWLLPPHADNEGFAAYLLTDTSFDWVAGRPTNLVDEEEATGKYTVAEKFESALFAAEETVSRNYVARFMVELVTKKDTFRKYLHKMPVVVDNTHVGSYYHSTRNARNKKTVKEKECKVPC</sequence>
<keyword evidence="2" id="KW-1185">Reference proteome</keyword>
<evidence type="ECO:0000313" key="1">
    <source>
        <dbReference type="EMBL" id="CAJ1904071.1"/>
    </source>
</evidence>
<evidence type="ECO:0000313" key="2">
    <source>
        <dbReference type="Proteomes" id="UP001295423"/>
    </source>
</evidence>
<dbReference type="Proteomes" id="UP001295423">
    <property type="component" value="Unassembled WGS sequence"/>
</dbReference>
<dbReference type="Gene3D" id="3.40.50.720">
    <property type="entry name" value="NAD(P)-binding Rossmann-like Domain"/>
    <property type="match status" value="1"/>
</dbReference>
<organism evidence="1 2">
    <name type="scientific">Cylindrotheca closterium</name>
    <dbReference type="NCBI Taxonomy" id="2856"/>
    <lineage>
        <taxon>Eukaryota</taxon>
        <taxon>Sar</taxon>
        <taxon>Stramenopiles</taxon>
        <taxon>Ochrophyta</taxon>
        <taxon>Bacillariophyta</taxon>
        <taxon>Bacillariophyceae</taxon>
        <taxon>Bacillariophycidae</taxon>
        <taxon>Bacillariales</taxon>
        <taxon>Bacillariaceae</taxon>
        <taxon>Cylindrotheca</taxon>
    </lineage>
</organism>
<reference evidence="1" key="1">
    <citation type="submission" date="2023-08" db="EMBL/GenBank/DDBJ databases">
        <authorList>
            <person name="Audoor S."/>
            <person name="Bilcke G."/>
        </authorList>
    </citation>
    <scope>NUCLEOTIDE SEQUENCE</scope>
</reference>
<name>A0AAD2CKQ2_9STRA</name>
<dbReference type="AlphaFoldDB" id="A0AAD2CKQ2"/>
<protein>
    <submittedName>
        <fullName evidence="1">Uncharacterized protein</fullName>
    </submittedName>
</protein>